<sequence length="71" mass="8513">MDNRQFFDLVRRMRVKQRDYFQYRRKADLTESKRLESQVDTEISRVERLLGLPDAIPPQPSIFDTPDTKTP</sequence>
<protein>
    <submittedName>
        <fullName evidence="1">Uncharacterized protein</fullName>
    </submittedName>
</protein>
<proteinExistence type="predicted"/>
<comment type="caution">
    <text evidence="1">The sequence shown here is derived from an EMBL/GenBank/DDBJ whole genome shotgun (WGS) entry which is preliminary data.</text>
</comment>
<dbReference type="RefSeq" id="WP_135993181.1">
    <property type="nucleotide sequence ID" value="NZ_SRYD01000024.1"/>
</dbReference>
<dbReference type="AlphaFoldDB" id="A0A4S2FY08"/>
<gene>
    <name evidence="1" type="ORF">E5333_07135</name>
</gene>
<dbReference type="Proteomes" id="UP000306630">
    <property type="component" value="Unassembled WGS sequence"/>
</dbReference>
<evidence type="ECO:0000313" key="1">
    <source>
        <dbReference type="EMBL" id="TGY74192.1"/>
    </source>
</evidence>
<organism evidence="1 2">
    <name type="scientific">Muribaculum intestinale</name>
    <dbReference type="NCBI Taxonomy" id="1796646"/>
    <lineage>
        <taxon>Bacteria</taxon>
        <taxon>Pseudomonadati</taxon>
        <taxon>Bacteroidota</taxon>
        <taxon>Bacteroidia</taxon>
        <taxon>Bacteroidales</taxon>
        <taxon>Muribaculaceae</taxon>
        <taxon>Muribaculum</taxon>
    </lineage>
</organism>
<name>A0A4S2FY08_9BACT</name>
<reference evidence="1 2" key="1">
    <citation type="submission" date="2019-04" db="EMBL/GenBank/DDBJ databases">
        <title>Microbes associate with the intestines of laboratory mice.</title>
        <authorList>
            <person name="Navarre W."/>
            <person name="Wong E."/>
            <person name="Huang K."/>
            <person name="Tropini C."/>
            <person name="Ng K."/>
            <person name="Yu B."/>
        </authorList>
    </citation>
    <scope>NUCLEOTIDE SEQUENCE [LARGE SCALE GENOMIC DNA]</scope>
    <source>
        <strain evidence="1 2">NM06_A21</strain>
    </source>
</reference>
<accession>A0A4S2FY08</accession>
<evidence type="ECO:0000313" key="2">
    <source>
        <dbReference type="Proteomes" id="UP000306630"/>
    </source>
</evidence>
<dbReference type="EMBL" id="SRYD01000024">
    <property type="protein sequence ID" value="TGY74192.1"/>
    <property type="molecule type" value="Genomic_DNA"/>
</dbReference>